<dbReference type="Proteomes" id="UP000282423">
    <property type="component" value="Unassembled WGS sequence"/>
</dbReference>
<feature type="domain" description="HTH cro/C1-type" evidence="1">
    <location>
        <begin position="17"/>
        <end position="72"/>
    </location>
</feature>
<sequence length="81" mass="9422">MKKNKHSKIYKAIGKNLKRRRLELDLTQEKLADKIPKMDRSKISDMENGKEDFVFSKLLDLCDALDLTVLDALKEEEDQKG</sequence>
<accession>A0A420W1T5</accession>
<dbReference type="InterPro" id="IPR010982">
    <property type="entry name" value="Lambda_DNA-bd_dom_sf"/>
</dbReference>
<dbReference type="SUPFAM" id="SSF47413">
    <property type="entry name" value="lambda repressor-like DNA-binding domains"/>
    <property type="match status" value="1"/>
</dbReference>
<reference evidence="2 3" key="1">
    <citation type="submission" date="2018-10" db="EMBL/GenBank/DDBJ databases">
        <title>Sphingobacterium sp. M05W1-28.</title>
        <authorList>
            <person name="Cai H."/>
        </authorList>
    </citation>
    <scope>NUCLEOTIDE SEQUENCE [LARGE SCALE GENOMIC DNA]</scope>
    <source>
        <strain evidence="2 3">M05W1-28</strain>
    </source>
</reference>
<comment type="caution">
    <text evidence="2">The sequence shown here is derived from an EMBL/GenBank/DDBJ whole genome shotgun (WGS) entry which is preliminary data.</text>
</comment>
<dbReference type="CDD" id="cd00093">
    <property type="entry name" value="HTH_XRE"/>
    <property type="match status" value="1"/>
</dbReference>
<dbReference type="Gene3D" id="1.10.260.40">
    <property type="entry name" value="lambda repressor-like DNA-binding domains"/>
    <property type="match status" value="1"/>
</dbReference>
<organism evidence="2 3">
    <name type="scientific">Sphingobacterium puteale</name>
    <dbReference type="NCBI Taxonomy" id="2420510"/>
    <lineage>
        <taxon>Bacteria</taxon>
        <taxon>Pseudomonadati</taxon>
        <taxon>Bacteroidota</taxon>
        <taxon>Sphingobacteriia</taxon>
        <taxon>Sphingobacteriales</taxon>
        <taxon>Sphingobacteriaceae</taxon>
        <taxon>Sphingobacterium</taxon>
    </lineage>
</organism>
<name>A0A420W1T5_9SPHI</name>
<dbReference type="RefSeq" id="WP_121122639.1">
    <property type="nucleotide sequence ID" value="NZ_RBWS01000005.1"/>
</dbReference>
<protein>
    <submittedName>
        <fullName evidence="2">XRE family transcriptional regulator</fullName>
    </submittedName>
</protein>
<evidence type="ECO:0000313" key="2">
    <source>
        <dbReference type="EMBL" id="RKO72542.1"/>
    </source>
</evidence>
<gene>
    <name evidence="2" type="ORF">D7322_07045</name>
</gene>
<dbReference type="Pfam" id="PF13560">
    <property type="entry name" value="HTH_31"/>
    <property type="match status" value="1"/>
</dbReference>
<dbReference type="EMBL" id="RBWS01000005">
    <property type="protein sequence ID" value="RKO72542.1"/>
    <property type="molecule type" value="Genomic_DNA"/>
</dbReference>
<dbReference type="AlphaFoldDB" id="A0A420W1T5"/>
<dbReference type="InterPro" id="IPR001387">
    <property type="entry name" value="Cro/C1-type_HTH"/>
</dbReference>
<evidence type="ECO:0000259" key="1">
    <source>
        <dbReference type="PROSITE" id="PS50943"/>
    </source>
</evidence>
<dbReference type="OrthoDB" id="678057at2"/>
<keyword evidence="3" id="KW-1185">Reference proteome</keyword>
<evidence type="ECO:0000313" key="3">
    <source>
        <dbReference type="Proteomes" id="UP000282423"/>
    </source>
</evidence>
<dbReference type="PROSITE" id="PS50943">
    <property type="entry name" value="HTH_CROC1"/>
    <property type="match status" value="1"/>
</dbReference>
<dbReference type="SMART" id="SM00530">
    <property type="entry name" value="HTH_XRE"/>
    <property type="match status" value="1"/>
</dbReference>
<dbReference type="GO" id="GO:0003677">
    <property type="term" value="F:DNA binding"/>
    <property type="evidence" value="ECO:0007669"/>
    <property type="project" value="InterPro"/>
</dbReference>
<proteinExistence type="predicted"/>